<dbReference type="GO" id="GO:0008237">
    <property type="term" value="F:metallopeptidase activity"/>
    <property type="evidence" value="ECO:0007669"/>
    <property type="project" value="UniProtKB-KW"/>
</dbReference>
<evidence type="ECO:0000256" key="11">
    <source>
        <dbReference type="ARBA" id="ARBA00023049"/>
    </source>
</evidence>
<evidence type="ECO:0000313" key="14">
    <source>
        <dbReference type="EMBL" id="CUR60782.1"/>
    </source>
</evidence>
<dbReference type="InterPro" id="IPR052348">
    <property type="entry name" value="Metallopeptidase_M50B"/>
</dbReference>
<evidence type="ECO:0000256" key="1">
    <source>
        <dbReference type="ARBA" id="ARBA00001947"/>
    </source>
</evidence>
<keyword evidence="5" id="KW-0645">Protease</keyword>
<protein>
    <recommendedName>
        <fullName evidence="15">Peptidase M50</fullName>
    </recommendedName>
</protein>
<feature type="transmembrane region" description="Helical" evidence="13">
    <location>
        <begin position="194"/>
        <end position="215"/>
    </location>
</feature>
<reference evidence="14" key="1">
    <citation type="submission" date="2015-08" db="EMBL/GenBank/DDBJ databases">
        <authorList>
            <person name="Babu N.S."/>
            <person name="Beckwith C.J."/>
            <person name="Beseler K.G."/>
            <person name="Brison A."/>
            <person name="Carone J.V."/>
            <person name="Caskin T.P."/>
            <person name="Diamond M."/>
            <person name="Durham M.E."/>
            <person name="Foxe J.M."/>
            <person name="Go M."/>
            <person name="Henderson B.A."/>
            <person name="Jones I.B."/>
            <person name="McGettigan J.A."/>
            <person name="Micheletti S.J."/>
            <person name="Nasrallah M.E."/>
            <person name="Ortiz D."/>
            <person name="Piller C.R."/>
            <person name="Privatt S.R."/>
            <person name="Schneider S.L."/>
            <person name="Sharp S."/>
            <person name="Smith T.C."/>
            <person name="Stanton J.D."/>
            <person name="Ullery H.E."/>
            <person name="Wilson R.J."/>
            <person name="Serrano M.G."/>
            <person name="Buck G."/>
            <person name="Lee V."/>
            <person name="Wang Y."/>
            <person name="Carvalho R."/>
            <person name="Voegtly L."/>
            <person name="Shi R."/>
            <person name="Duckworth R."/>
            <person name="Johnson A."/>
            <person name="Loviza R."/>
            <person name="Walstead R."/>
            <person name="Shah Z."/>
            <person name="Kiflezghi M."/>
            <person name="Wade K."/>
            <person name="Ball S.L."/>
            <person name="Bradley K.W."/>
            <person name="Asai D.J."/>
            <person name="Bowman C.A."/>
            <person name="Russell D.A."/>
            <person name="Pope W.H."/>
            <person name="Jacobs-Sera D."/>
            <person name="Hendrix R.W."/>
            <person name="Hatfull G.F."/>
        </authorList>
    </citation>
    <scope>NUCLEOTIDE SEQUENCE</scope>
</reference>
<feature type="transmembrane region" description="Helical" evidence="13">
    <location>
        <begin position="161"/>
        <end position="182"/>
    </location>
</feature>
<dbReference type="AlphaFoldDB" id="A0A2P2CIE7"/>
<evidence type="ECO:0000256" key="9">
    <source>
        <dbReference type="ARBA" id="ARBA00022833"/>
    </source>
</evidence>
<organism evidence="14">
    <name type="scientific">metagenome</name>
    <dbReference type="NCBI Taxonomy" id="256318"/>
    <lineage>
        <taxon>unclassified sequences</taxon>
        <taxon>metagenomes</taxon>
    </lineage>
</organism>
<dbReference type="EMBL" id="CZKB01000016">
    <property type="protein sequence ID" value="CUR60782.1"/>
    <property type="molecule type" value="Genomic_DNA"/>
</dbReference>
<feature type="transmembrane region" description="Helical" evidence="13">
    <location>
        <begin position="108"/>
        <end position="125"/>
    </location>
</feature>
<feature type="transmembrane region" description="Helical" evidence="13">
    <location>
        <begin position="273"/>
        <end position="294"/>
    </location>
</feature>
<evidence type="ECO:0000256" key="12">
    <source>
        <dbReference type="ARBA" id="ARBA00023136"/>
    </source>
</evidence>
<evidence type="ECO:0000256" key="13">
    <source>
        <dbReference type="SAM" id="Phobius"/>
    </source>
</evidence>
<dbReference type="PANTHER" id="PTHR35864:SF1">
    <property type="entry name" value="ZINC METALLOPROTEASE YWHC-RELATED"/>
    <property type="match status" value="1"/>
</dbReference>
<keyword evidence="7" id="KW-0479">Metal-binding</keyword>
<feature type="transmembrane region" description="Helical" evidence="13">
    <location>
        <begin position="230"/>
        <end position="252"/>
    </location>
</feature>
<dbReference type="InterPro" id="IPR044537">
    <property type="entry name" value="Rip2-like"/>
</dbReference>
<evidence type="ECO:0000256" key="5">
    <source>
        <dbReference type="ARBA" id="ARBA00022670"/>
    </source>
</evidence>
<evidence type="ECO:0000256" key="2">
    <source>
        <dbReference type="ARBA" id="ARBA00004651"/>
    </source>
</evidence>
<comment type="similarity">
    <text evidence="3">Belongs to the peptidase M50B family.</text>
</comment>
<dbReference type="PANTHER" id="PTHR35864">
    <property type="entry name" value="ZINC METALLOPROTEASE MJ0611-RELATED"/>
    <property type="match status" value="1"/>
</dbReference>
<dbReference type="GO" id="GO:0006508">
    <property type="term" value="P:proteolysis"/>
    <property type="evidence" value="ECO:0007669"/>
    <property type="project" value="UniProtKB-KW"/>
</dbReference>
<keyword evidence="11" id="KW-0482">Metalloprotease</keyword>
<keyword evidence="8" id="KW-0378">Hydrolase</keyword>
<evidence type="ECO:0000256" key="10">
    <source>
        <dbReference type="ARBA" id="ARBA00022989"/>
    </source>
</evidence>
<gene>
    <name evidence="14" type="ORF">NOCA1230035</name>
</gene>
<keyword evidence="12 13" id="KW-0472">Membrane</keyword>
<dbReference type="GO" id="GO:0005886">
    <property type="term" value="C:plasma membrane"/>
    <property type="evidence" value="ECO:0007669"/>
    <property type="project" value="UniProtKB-SubCell"/>
</dbReference>
<name>A0A2P2CIE7_9ZZZZ</name>
<keyword evidence="6 13" id="KW-0812">Transmembrane</keyword>
<evidence type="ECO:0000256" key="7">
    <source>
        <dbReference type="ARBA" id="ARBA00022723"/>
    </source>
</evidence>
<keyword evidence="9" id="KW-0862">Zinc</keyword>
<comment type="cofactor">
    <cofactor evidence="1">
        <name>Zn(2+)</name>
        <dbReference type="ChEBI" id="CHEBI:29105"/>
    </cofactor>
</comment>
<dbReference type="CDD" id="cd06158">
    <property type="entry name" value="S2P-M50_like_1"/>
    <property type="match status" value="1"/>
</dbReference>
<evidence type="ECO:0000256" key="3">
    <source>
        <dbReference type="ARBA" id="ARBA00007931"/>
    </source>
</evidence>
<keyword evidence="10 13" id="KW-1133">Transmembrane helix</keyword>
<dbReference type="GO" id="GO:0046872">
    <property type="term" value="F:metal ion binding"/>
    <property type="evidence" value="ECO:0007669"/>
    <property type="project" value="UniProtKB-KW"/>
</dbReference>
<feature type="transmembrane region" description="Helical" evidence="13">
    <location>
        <begin position="75"/>
        <end position="96"/>
    </location>
</feature>
<comment type="subcellular location">
    <subcellularLocation>
        <location evidence="2">Cell membrane</location>
        <topology evidence="2">Multi-pass membrane protein</topology>
    </subcellularLocation>
</comment>
<evidence type="ECO:0008006" key="15">
    <source>
        <dbReference type="Google" id="ProtNLM"/>
    </source>
</evidence>
<evidence type="ECO:0000256" key="4">
    <source>
        <dbReference type="ARBA" id="ARBA00022475"/>
    </source>
</evidence>
<evidence type="ECO:0000256" key="6">
    <source>
        <dbReference type="ARBA" id="ARBA00022692"/>
    </source>
</evidence>
<proteinExistence type="inferred from homology"/>
<evidence type="ECO:0000256" key="8">
    <source>
        <dbReference type="ARBA" id="ARBA00022801"/>
    </source>
</evidence>
<keyword evidence="4" id="KW-1003">Cell membrane</keyword>
<sequence>MTCTFHSDRDTLLGCSRCGRSACPECLRDAPVGHHCLACVQGLPPDQPLSPSDARRLVAGERRQQRSRTGSRRPGWVFCTVLAAFVGLCAATWPLATEVVASEPLGRAVAVGVILVGVVLSVTLHEYGHALTAYWGGDRSVVAKGYLTLDFRRYAHPLLSVGMPLLFLAMGALPLPGGAVLIDEHRLRSRAWSSLVSLSGVVMNAAFALVLAAVLASDVLATRNLVLESLLAYLLVIQVALIVLNLLPLPGLDGYGVIEPFLPRPVAEALNAVRPYGLVVLVALVLSGGLDFVWDAGFTVGGWLGADSFLVGLGASLASLR</sequence>
<accession>A0A2P2CIE7</accession>